<comment type="pathway">
    <text evidence="1 9">Cell wall biogenesis; peptidoglycan biosynthesis.</text>
</comment>
<keyword evidence="7 9" id="KW-0573">Peptidoglycan synthesis</keyword>
<comment type="similarity">
    <text evidence="2">Belongs to the YkuD family.</text>
</comment>
<dbReference type="GO" id="GO:0018104">
    <property type="term" value="P:peptidoglycan-protein cross-linking"/>
    <property type="evidence" value="ECO:0007669"/>
    <property type="project" value="TreeGrafter"/>
</dbReference>
<dbReference type="Pfam" id="PF03734">
    <property type="entry name" value="YkuD"/>
    <property type="match status" value="1"/>
</dbReference>
<dbReference type="UniPathway" id="UPA00219"/>
<proteinExistence type="inferred from homology"/>
<dbReference type="KEGG" id="acom:CEW83_03920"/>
<dbReference type="GO" id="GO:0071972">
    <property type="term" value="F:peptidoglycan L,D-transpeptidase activity"/>
    <property type="evidence" value="ECO:0007669"/>
    <property type="project" value="TreeGrafter"/>
</dbReference>
<evidence type="ECO:0000256" key="2">
    <source>
        <dbReference type="ARBA" id="ARBA00005992"/>
    </source>
</evidence>
<dbReference type="InterPro" id="IPR038063">
    <property type="entry name" value="Transpep_catalytic_dom"/>
</dbReference>
<accession>A0A2U8GNB7</accession>
<dbReference type="EMBL" id="CP022187">
    <property type="protein sequence ID" value="AWI74466.1"/>
    <property type="molecule type" value="Genomic_DNA"/>
</dbReference>
<name>A0A2U8GNB7_9RHOO</name>
<feature type="domain" description="L,D-TPase catalytic" evidence="10">
    <location>
        <begin position="1"/>
        <end position="158"/>
    </location>
</feature>
<keyword evidence="12" id="KW-1185">Reference proteome</keyword>
<dbReference type="GO" id="GO:0016757">
    <property type="term" value="F:glycosyltransferase activity"/>
    <property type="evidence" value="ECO:0007669"/>
    <property type="project" value="UniProtKB-KW"/>
</dbReference>
<dbReference type="CDD" id="cd16913">
    <property type="entry name" value="YkuD_like"/>
    <property type="match status" value="1"/>
</dbReference>
<keyword evidence="3" id="KW-0328">Glycosyltransferase</keyword>
<dbReference type="RefSeq" id="WP_108948173.1">
    <property type="nucleotide sequence ID" value="NZ_CP022187.1"/>
</dbReference>
<dbReference type="PROSITE" id="PS52029">
    <property type="entry name" value="LD_TPASE"/>
    <property type="match status" value="1"/>
</dbReference>
<evidence type="ECO:0000256" key="8">
    <source>
        <dbReference type="ARBA" id="ARBA00023316"/>
    </source>
</evidence>
<evidence type="ECO:0000259" key="10">
    <source>
        <dbReference type="PROSITE" id="PS52029"/>
    </source>
</evidence>
<dbReference type="Gene3D" id="2.40.440.10">
    <property type="entry name" value="L,D-transpeptidase catalytic domain-like"/>
    <property type="match status" value="1"/>
</dbReference>
<evidence type="ECO:0000256" key="3">
    <source>
        <dbReference type="ARBA" id="ARBA00022676"/>
    </source>
</evidence>
<dbReference type="SUPFAM" id="SSF141523">
    <property type="entry name" value="L,D-transpeptidase catalytic domain-like"/>
    <property type="match status" value="1"/>
</dbReference>
<evidence type="ECO:0000256" key="7">
    <source>
        <dbReference type="ARBA" id="ARBA00022984"/>
    </source>
</evidence>
<keyword evidence="6 9" id="KW-0133">Cell shape</keyword>
<reference evidence="11 12" key="1">
    <citation type="submission" date="2017-06" db="EMBL/GenBank/DDBJ databases">
        <title>Azoarcus.</title>
        <authorList>
            <person name="Woo J.-H."/>
            <person name="Kim H.-S."/>
        </authorList>
    </citation>
    <scope>NUCLEOTIDE SEQUENCE [LARGE SCALE GENOMIC DNA]</scope>
    <source>
        <strain evidence="11 12">TSPY31</strain>
    </source>
</reference>
<gene>
    <name evidence="11" type="ORF">CEW83_03920</name>
</gene>
<dbReference type="GO" id="GO:0071555">
    <property type="term" value="P:cell wall organization"/>
    <property type="evidence" value="ECO:0007669"/>
    <property type="project" value="UniProtKB-UniRule"/>
</dbReference>
<evidence type="ECO:0000256" key="5">
    <source>
        <dbReference type="ARBA" id="ARBA00022801"/>
    </source>
</evidence>
<evidence type="ECO:0000256" key="4">
    <source>
        <dbReference type="ARBA" id="ARBA00022679"/>
    </source>
</evidence>
<dbReference type="InterPro" id="IPR005490">
    <property type="entry name" value="LD_TPept_cat_dom"/>
</dbReference>
<dbReference type="PANTHER" id="PTHR30582">
    <property type="entry name" value="L,D-TRANSPEPTIDASE"/>
    <property type="match status" value="1"/>
</dbReference>
<organism evidence="11 12">
    <name type="scientific">Parazoarcus communis</name>
    <dbReference type="NCBI Taxonomy" id="41977"/>
    <lineage>
        <taxon>Bacteria</taxon>
        <taxon>Pseudomonadati</taxon>
        <taxon>Pseudomonadota</taxon>
        <taxon>Betaproteobacteria</taxon>
        <taxon>Rhodocyclales</taxon>
        <taxon>Zoogloeaceae</taxon>
        <taxon>Parazoarcus</taxon>
    </lineage>
</organism>
<dbReference type="AlphaFoldDB" id="A0A2U8GNB7"/>
<keyword evidence="8 9" id="KW-0961">Cell wall biogenesis/degradation</keyword>
<dbReference type="PANTHER" id="PTHR30582:SF24">
    <property type="entry name" value="L,D-TRANSPEPTIDASE ERFK_SRFK-RELATED"/>
    <property type="match status" value="1"/>
</dbReference>
<evidence type="ECO:0000256" key="9">
    <source>
        <dbReference type="PROSITE-ProRule" id="PRU01373"/>
    </source>
</evidence>
<evidence type="ECO:0000313" key="12">
    <source>
        <dbReference type="Proteomes" id="UP000244930"/>
    </source>
</evidence>
<protein>
    <submittedName>
        <fullName evidence="11">L,D-transpeptidase</fullName>
    </submittedName>
</protein>
<feature type="active site" description="Nucleophile" evidence="9">
    <location>
        <position position="134"/>
    </location>
</feature>
<dbReference type="GO" id="GO:0005576">
    <property type="term" value="C:extracellular region"/>
    <property type="evidence" value="ECO:0007669"/>
    <property type="project" value="TreeGrafter"/>
</dbReference>
<keyword evidence="5" id="KW-0378">Hydrolase</keyword>
<evidence type="ECO:0000256" key="6">
    <source>
        <dbReference type="ARBA" id="ARBA00022960"/>
    </source>
</evidence>
<dbReference type="Proteomes" id="UP000244930">
    <property type="component" value="Chromosome"/>
</dbReference>
<sequence>MHIRIDIATQRLDLFDEDGCCIRRYRVSTALNGAGEQMDSGCTPRGRHRIRACIGRSAAWGTVFRGRRPTGEVWSPAFAEAHPGRDWILSRILWLCGEEPGVNRGGRVDSMRRYIYIHGTGEDQPMGEPRSHGCIRMRNDDIVELFELVSAGTRVEIVE</sequence>
<feature type="active site" description="Proton donor/acceptor" evidence="9">
    <location>
        <position position="118"/>
    </location>
</feature>
<keyword evidence="4" id="KW-0808">Transferase</keyword>
<evidence type="ECO:0000256" key="1">
    <source>
        <dbReference type="ARBA" id="ARBA00004752"/>
    </source>
</evidence>
<dbReference type="GO" id="GO:0008360">
    <property type="term" value="P:regulation of cell shape"/>
    <property type="evidence" value="ECO:0007669"/>
    <property type="project" value="UniProtKB-UniRule"/>
</dbReference>
<dbReference type="InterPro" id="IPR050979">
    <property type="entry name" value="LD-transpeptidase"/>
</dbReference>
<evidence type="ECO:0000313" key="11">
    <source>
        <dbReference type="EMBL" id="AWI74466.1"/>
    </source>
</evidence>